<dbReference type="Gene3D" id="2.60.40.420">
    <property type="entry name" value="Cupredoxins - blue copper proteins"/>
    <property type="match status" value="1"/>
</dbReference>
<dbReference type="OrthoDB" id="574459at2"/>
<feature type="chain" id="PRO_5024850377" evidence="3">
    <location>
        <begin position="24"/>
        <end position="238"/>
    </location>
</feature>
<name>A0A660L114_9ACTN</name>
<dbReference type="SUPFAM" id="SSF49503">
    <property type="entry name" value="Cupredoxins"/>
    <property type="match status" value="1"/>
</dbReference>
<evidence type="ECO:0000259" key="4">
    <source>
        <dbReference type="Pfam" id="PF00127"/>
    </source>
</evidence>
<dbReference type="InterPro" id="IPR044016">
    <property type="entry name" value="Big_13"/>
</dbReference>
<dbReference type="GO" id="GO:0005507">
    <property type="term" value="F:copper ion binding"/>
    <property type="evidence" value="ECO:0007669"/>
    <property type="project" value="InterPro"/>
</dbReference>
<feature type="domain" description="Bacterial Ig-like" evidence="5">
    <location>
        <begin position="177"/>
        <end position="237"/>
    </location>
</feature>
<dbReference type="GO" id="GO:0009055">
    <property type="term" value="F:electron transfer activity"/>
    <property type="evidence" value="ECO:0007669"/>
    <property type="project" value="InterPro"/>
</dbReference>
<keyword evidence="7" id="KW-1185">Reference proteome</keyword>
<dbReference type="Pfam" id="PF00127">
    <property type="entry name" value="Copper-bind"/>
    <property type="match status" value="1"/>
</dbReference>
<dbReference type="RefSeq" id="WP_121256225.1">
    <property type="nucleotide sequence ID" value="NZ_RBIL01000002.1"/>
</dbReference>
<keyword evidence="3" id="KW-0732">Signal</keyword>
<keyword evidence="2" id="KW-0186">Copper</keyword>
<organism evidence="6 7">
    <name type="scientific">Solirubrobacter pauli</name>
    <dbReference type="NCBI Taxonomy" id="166793"/>
    <lineage>
        <taxon>Bacteria</taxon>
        <taxon>Bacillati</taxon>
        <taxon>Actinomycetota</taxon>
        <taxon>Thermoleophilia</taxon>
        <taxon>Solirubrobacterales</taxon>
        <taxon>Solirubrobacteraceae</taxon>
        <taxon>Solirubrobacter</taxon>
    </lineage>
</organism>
<dbReference type="AlphaFoldDB" id="A0A660L114"/>
<evidence type="ECO:0000256" key="3">
    <source>
        <dbReference type="SAM" id="SignalP"/>
    </source>
</evidence>
<evidence type="ECO:0000256" key="2">
    <source>
        <dbReference type="ARBA" id="ARBA00023008"/>
    </source>
</evidence>
<comment type="caution">
    <text evidence="6">The sequence shown here is derived from an EMBL/GenBank/DDBJ whole genome shotgun (WGS) entry which is preliminary data.</text>
</comment>
<dbReference type="Pfam" id="PF19077">
    <property type="entry name" value="Big_13"/>
    <property type="match status" value="1"/>
</dbReference>
<evidence type="ECO:0000256" key="1">
    <source>
        <dbReference type="ARBA" id="ARBA00022723"/>
    </source>
</evidence>
<dbReference type="InterPro" id="IPR000923">
    <property type="entry name" value="BlueCu_1"/>
</dbReference>
<evidence type="ECO:0000313" key="6">
    <source>
        <dbReference type="EMBL" id="RKQ87556.1"/>
    </source>
</evidence>
<protein>
    <submittedName>
        <fullName evidence="6">Plastocyanin</fullName>
    </submittedName>
</protein>
<sequence>MKRALMAGLGCVVALVAAAPAHAGNVDVFAVDAGEKWDKSTVNINPGDTVTWRFDNTALPHNVEAEGTSPDPAWTPTAFKTTPLVASPPSPPFQFNTPGTYTFVCEVHRTTMRGTVVVGNPAPVVVPLSEQSFANDAATPVALEKVELDKAKPKLSKVSAKRVARGSVRVRFRVNEESTVLVSLKRGGKTVKKAEYEGTGTRSVTLKGAKAGRYSVQVRATDIAGNRSSLKKTSITVR</sequence>
<dbReference type="InterPro" id="IPR008972">
    <property type="entry name" value="Cupredoxin"/>
</dbReference>
<evidence type="ECO:0000313" key="7">
    <source>
        <dbReference type="Proteomes" id="UP000278962"/>
    </source>
</evidence>
<reference evidence="6 7" key="1">
    <citation type="submission" date="2018-10" db="EMBL/GenBank/DDBJ databases">
        <title>Genomic Encyclopedia of Archaeal and Bacterial Type Strains, Phase II (KMG-II): from individual species to whole genera.</title>
        <authorList>
            <person name="Goeker M."/>
        </authorList>
    </citation>
    <scope>NUCLEOTIDE SEQUENCE [LARGE SCALE GENOMIC DNA]</scope>
    <source>
        <strain evidence="6 7">DSM 14954</strain>
    </source>
</reference>
<keyword evidence="1" id="KW-0479">Metal-binding</keyword>
<dbReference type="EMBL" id="RBIL01000002">
    <property type="protein sequence ID" value="RKQ87556.1"/>
    <property type="molecule type" value="Genomic_DNA"/>
</dbReference>
<proteinExistence type="predicted"/>
<dbReference type="InterPro" id="IPR013783">
    <property type="entry name" value="Ig-like_fold"/>
</dbReference>
<feature type="signal peptide" evidence="3">
    <location>
        <begin position="1"/>
        <end position="23"/>
    </location>
</feature>
<dbReference type="GO" id="GO:0005975">
    <property type="term" value="P:carbohydrate metabolic process"/>
    <property type="evidence" value="ECO:0007669"/>
    <property type="project" value="UniProtKB-ARBA"/>
</dbReference>
<evidence type="ECO:0000259" key="5">
    <source>
        <dbReference type="Pfam" id="PF19077"/>
    </source>
</evidence>
<gene>
    <name evidence="6" type="ORF">C8N24_5581</name>
</gene>
<dbReference type="Gene3D" id="2.60.40.10">
    <property type="entry name" value="Immunoglobulins"/>
    <property type="match status" value="1"/>
</dbReference>
<dbReference type="Proteomes" id="UP000278962">
    <property type="component" value="Unassembled WGS sequence"/>
</dbReference>
<feature type="domain" description="Blue (type 1) copper" evidence="4">
    <location>
        <begin position="36"/>
        <end position="118"/>
    </location>
</feature>
<accession>A0A660L114</accession>